<keyword evidence="1" id="KW-0813">Transport</keyword>
<dbReference type="Pfam" id="PF00005">
    <property type="entry name" value="ABC_tran"/>
    <property type="match status" value="1"/>
</dbReference>
<dbReference type="EMBL" id="NVVJ01000066">
    <property type="protein sequence ID" value="PCJ22168.1"/>
    <property type="molecule type" value="Genomic_DNA"/>
</dbReference>
<dbReference type="PROSITE" id="PS50893">
    <property type="entry name" value="ABC_TRANSPORTER_2"/>
    <property type="match status" value="1"/>
</dbReference>
<keyword evidence="3 5" id="KW-0067">ATP-binding</keyword>
<proteinExistence type="predicted"/>
<comment type="caution">
    <text evidence="5">The sequence shown here is derived from an EMBL/GenBank/DDBJ whole genome shotgun (WGS) entry which is preliminary data.</text>
</comment>
<keyword evidence="2" id="KW-0547">Nucleotide-binding</keyword>
<evidence type="ECO:0000256" key="3">
    <source>
        <dbReference type="ARBA" id="ARBA00022840"/>
    </source>
</evidence>
<gene>
    <name evidence="5" type="ORF">COA96_14865</name>
</gene>
<name>A0A2A5ATS4_9GAMM</name>
<dbReference type="InterPro" id="IPR003439">
    <property type="entry name" value="ABC_transporter-like_ATP-bd"/>
</dbReference>
<reference evidence="6" key="1">
    <citation type="submission" date="2017-08" db="EMBL/GenBank/DDBJ databases">
        <title>A dynamic microbial community with high functional redundancy inhabits the cold, oxic subseafloor aquifer.</title>
        <authorList>
            <person name="Tully B.J."/>
            <person name="Wheat C.G."/>
            <person name="Glazer B.T."/>
            <person name="Huber J.A."/>
        </authorList>
    </citation>
    <scope>NUCLEOTIDE SEQUENCE [LARGE SCALE GENOMIC DNA]</scope>
</reference>
<protein>
    <submittedName>
        <fullName evidence="5">ABC transporter ATP-binding protein</fullName>
    </submittedName>
</protein>
<dbReference type="SUPFAM" id="SSF52540">
    <property type="entry name" value="P-loop containing nucleoside triphosphate hydrolases"/>
    <property type="match status" value="1"/>
</dbReference>
<dbReference type="GO" id="GO:0016887">
    <property type="term" value="F:ATP hydrolysis activity"/>
    <property type="evidence" value="ECO:0007669"/>
    <property type="project" value="InterPro"/>
</dbReference>
<dbReference type="GO" id="GO:0005524">
    <property type="term" value="F:ATP binding"/>
    <property type="evidence" value="ECO:0007669"/>
    <property type="project" value="UniProtKB-KW"/>
</dbReference>
<evidence type="ECO:0000313" key="6">
    <source>
        <dbReference type="Proteomes" id="UP000218327"/>
    </source>
</evidence>
<dbReference type="InterPro" id="IPR051782">
    <property type="entry name" value="ABC_Transporter_VariousFunc"/>
</dbReference>
<organism evidence="5 6">
    <name type="scientific">SAR86 cluster bacterium</name>
    <dbReference type="NCBI Taxonomy" id="2030880"/>
    <lineage>
        <taxon>Bacteria</taxon>
        <taxon>Pseudomonadati</taxon>
        <taxon>Pseudomonadota</taxon>
        <taxon>Gammaproteobacteria</taxon>
        <taxon>SAR86 cluster</taxon>
    </lineage>
</organism>
<dbReference type="PANTHER" id="PTHR42939">
    <property type="entry name" value="ABC TRANSPORTER ATP-BINDING PROTEIN ALBC-RELATED"/>
    <property type="match status" value="1"/>
</dbReference>
<evidence type="ECO:0000256" key="2">
    <source>
        <dbReference type="ARBA" id="ARBA00022741"/>
    </source>
</evidence>
<dbReference type="PANTHER" id="PTHR42939:SF1">
    <property type="entry name" value="ABC TRANSPORTER ATP-BINDING PROTEIN ALBC-RELATED"/>
    <property type="match status" value="1"/>
</dbReference>
<evidence type="ECO:0000256" key="1">
    <source>
        <dbReference type="ARBA" id="ARBA00022448"/>
    </source>
</evidence>
<evidence type="ECO:0000259" key="4">
    <source>
        <dbReference type="PROSITE" id="PS50893"/>
    </source>
</evidence>
<feature type="domain" description="ABC transporter" evidence="4">
    <location>
        <begin position="4"/>
        <end position="210"/>
    </location>
</feature>
<evidence type="ECO:0000313" key="5">
    <source>
        <dbReference type="EMBL" id="PCJ22168.1"/>
    </source>
</evidence>
<dbReference type="CDD" id="cd03230">
    <property type="entry name" value="ABC_DR_subfamily_A"/>
    <property type="match status" value="1"/>
</dbReference>
<dbReference type="AlphaFoldDB" id="A0A2A5ATS4"/>
<dbReference type="Proteomes" id="UP000218327">
    <property type="component" value="Unassembled WGS sequence"/>
</dbReference>
<dbReference type="Gene3D" id="3.40.50.300">
    <property type="entry name" value="P-loop containing nucleotide triphosphate hydrolases"/>
    <property type="match status" value="1"/>
</dbReference>
<sequence length="211" mass="23299">MIPVQINNVTISYGYKVIFENLNVNFETGCHALIGPNGSGKSTILKALAGINSVQKGSISIFGHSLSDEPVTVKRSLSYMPDTPIVYPFMRGRELLEVVAQAKKVAPGTFVNELLESLQIDVFSETAFSEMSFGTQRKFTLVAALIGDPELILMDEPINGLDKNCKEFFVDYINQHKDSKVFLFASHSEDLCDLLGAEKHDISNFQESTVN</sequence>
<accession>A0A2A5ATS4</accession>
<dbReference type="InterPro" id="IPR027417">
    <property type="entry name" value="P-loop_NTPase"/>
</dbReference>